<name>A0AAV1CIA1_OLDCO</name>
<dbReference type="PANTHER" id="PTHR11685">
    <property type="entry name" value="RBR FAMILY RING FINGER AND IBR DOMAIN-CONTAINING"/>
    <property type="match status" value="1"/>
</dbReference>
<dbReference type="InterPro" id="IPR002867">
    <property type="entry name" value="IBR_dom"/>
</dbReference>
<accession>A0AAV1CIA1</accession>
<organism evidence="16 17">
    <name type="scientific">Oldenlandia corymbosa var. corymbosa</name>
    <dbReference type="NCBI Taxonomy" id="529605"/>
    <lineage>
        <taxon>Eukaryota</taxon>
        <taxon>Viridiplantae</taxon>
        <taxon>Streptophyta</taxon>
        <taxon>Embryophyta</taxon>
        <taxon>Tracheophyta</taxon>
        <taxon>Spermatophyta</taxon>
        <taxon>Magnoliopsida</taxon>
        <taxon>eudicotyledons</taxon>
        <taxon>Gunneridae</taxon>
        <taxon>Pentapetalae</taxon>
        <taxon>asterids</taxon>
        <taxon>lamiids</taxon>
        <taxon>Gentianales</taxon>
        <taxon>Rubiaceae</taxon>
        <taxon>Rubioideae</taxon>
        <taxon>Spermacoceae</taxon>
        <taxon>Hedyotis-Oldenlandia complex</taxon>
        <taxon>Oldenlandia</taxon>
    </lineage>
</organism>
<dbReference type="GO" id="GO:0016567">
    <property type="term" value="P:protein ubiquitination"/>
    <property type="evidence" value="ECO:0007669"/>
    <property type="project" value="InterPro"/>
</dbReference>
<dbReference type="SUPFAM" id="SSF57850">
    <property type="entry name" value="RING/U-box"/>
    <property type="match status" value="3"/>
</dbReference>
<reference evidence="16" key="1">
    <citation type="submission" date="2023-03" db="EMBL/GenBank/DDBJ databases">
        <authorList>
            <person name="Julca I."/>
        </authorList>
    </citation>
    <scope>NUCLEOTIDE SEQUENCE</scope>
</reference>
<evidence type="ECO:0000256" key="6">
    <source>
        <dbReference type="ARBA" id="ARBA00012251"/>
    </source>
</evidence>
<dbReference type="Pfam" id="PF22191">
    <property type="entry name" value="IBR_1"/>
    <property type="match status" value="1"/>
</dbReference>
<dbReference type="EC" id="2.3.2.31" evidence="6"/>
<evidence type="ECO:0000256" key="9">
    <source>
        <dbReference type="ARBA" id="ARBA00022737"/>
    </source>
</evidence>
<dbReference type="SMART" id="SM00647">
    <property type="entry name" value="IBR"/>
    <property type="match status" value="2"/>
</dbReference>
<evidence type="ECO:0000256" key="11">
    <source>
        <dbReference type="ARBA" id="ARBA00022786"/>
    </source>
</evidence>
<evidence type="ECO:0000256" key="3">
    <source>
        <dbReference type="ARBA" id="ARBA00003976"/>
    </source>
</evidence>
<evidence type="ECO:0000256" key="13">
    <source>
        <dbReference type="PROSITE-ProRule" id="PRU00175"/>
    </source>
</evidence>
<dbReference type="InterPro" id="IPR031127">
    <property type="entry name" value="E3_UB_ligase_RBR"/>
</dbReference>
<evidence type="ECO:0000313" key="17">
    <source>
        <dbReference type="Proteomes" id="UP001161247"/>
    </source>
</evidence>
<evidence type="ECO:0000259" key="14">
    <source>
        <dbReference type="PROSITE" id="PS50089"/>
    </source>
</evidence>
<feature type="domain" description="RING-type" evidence="15">
    <location>
        <begin position="129"/>
        <end position="347"/>
    </location>
</feature>
<dbReference type="InterPro" id="IPR001841">
    <property type="entry name" value="Znf_RING"/>
</dbReference>
<comment type="cofactor">
    <cofactor evidence="2">
        <name>Zn(2+)</name>
        <dbReference type="ChEBI" id="CHEBI:29105"/>
    </cofactor>
</comment>
<keyword evidence="9" id="KW-0677">Repeat</keyword>
<dbReference type="CDD" id="cd20346">
    <property type="entry name" value="BRcat_RBR_ANKIB1"/>
    <property type="match status" value="1"/>
</dbReference>
<dbReference type="InterPro" id="IPR013083">
    <property type="entry name" value="Znf_RING/FYVE/PHD"/>
</dbReference>
<evidence type="ECO:0000256" key="8">
    <source>
        <dbReference type="ARBA" id="ARBA00022723"/>
    </source>
</evidence>
<dbReference type="InterPro" id="IPR044066">
    <property type="entry name" value="TRIAD_supradom"/>
</dbReference>
<evidence type="ECO:0000256" key="2">
    <source>
        <dbReference type="ARBA" id="ARBA00001947"/>
    </source>
</evidence>
<evidence type="ECO:0000256" key="4">
    <source>
        <dbReference type="ARBA" id="ARBA00004906"/>
    </source>
</evidence>
<proteinExistence type="inferred from homology"/>
<keyword evidence="11" id="KW-0833">Ubl conjugation pathway</keyword>
<dbReference type="Proteomes" id="UP001161247">
    <property type="component" value="Chromosome 2"/>
</dbReference>
<protein>
    <recommendedName>
        <fullName evidence="6">RBR-type E3 ubiquitin transferase</fullName>
        <ecNumber evidence="6">2.3.2.31</ecNumber>
    </recommendedName>
</protein>
<dbReference type="Pfam" id="PF01485">
    <property type="entry name" value="IBR"/>
    <property type="match status" value="1"/>
</dbReference>
<dbReference type="PROSITE" id="PS51873">
    <property type="entry name" value="TRIAD"/>
    <property type="match status" value="1"/>
</dbReference>
<keyword evidence="10 13" id="KW-0863">Zinc-finger</keyword>
<evidence type="ECO:0000256" key="10">
    <source>
        <dbReference type="ARBA" id="ARBA00022771"/>
    </source>
</evidence>
<dbReference type="PROSITE" id="PS50089">
    <property type="entry name" value="ZF_RING_2"/>
    <property type="match status" value="1"/>
</dbReference>
<evidence type="ECO:0000256" key="1">
    <source>
        <dbReference type="ARBA" id="ARBA00001798"/>
    </source>
</evidence>
<dbReference type="EMBL" id="OX459119">
    <property type="protein sequence ID" value="CAI9094378.1"/>
    <property type="molecule type" value="Genomic_DNA"/>
</dbReference>
<comment type="function">
    <text evidence="3">Might act as an E3 ubiquitin-protein ligase, or as part of E3 complex, which accepts ubiquitin from specific E2 ubiquitin-conjugating enzymes and then transfers it to substrates.</text>
</comment>
<comment type="similarity">
    <text evidence="5">Belongs to the RBR family. Ariadne subfamily.</text>
</comment>
<dbReference type="InterPro" id="IPR018957">
    <property type="entry name" value="Znf_C3HC4_RING-type"/>
</dbReference>
<evidence type="ECO:0000256" key="7">
    <source>
        <dbReference type="ARBA" id="ARBA00022679"/>
    </source>
</evidence>
<keyword evidence="17" id="KW-1185">Reference proteome</keyword>
<evidence type="ECO:0000256" key="5">
    <source>
        <dbReference type="ARBA" id="ARBA00005884"/>
    </source>
</evidence>
<evidence type="ECO:0000256" key="12">
    <source>
        <dbReference type="ARBA" id="ARBA00022833"/>
    </source>
</evidence>
<dbReference type="AlphaFoldDB" id="A0AAV1CIA1"/>
<dbReference type="Pfam" id="PF00097">
    <property type="entry name" value="zf-C3HC4"/>
    <property type="match status" value="1"/>
</dbReference>
<dbReference type="GO" id="GO:0061630">
    <property type="term" value="F:ubiquitin protein ligase activity"/>
    <property type="evidence" value="ECO:0007669"/>
    <property type="project" value="UniProtKB-EC"/>
</dbReference>
<dbReference type="GO" id="GO:0008270">
    <property type="term" value="F:zinc ion binding"/>
    <property type="evidence" value="ECO:0007669"/>
    <property type="project" value="UniProtKB-KW"/>
</dbReference>
<dbReference type="Gene3D" id="1.20.120.1750">
    <property type="match status" value="1"/>
</dbReference>
<keyword evidence="7" id="KW-0808">Transferase</keyword>
<keyword evidence="12" id="KW-0862">Zinc</keyword>
<evidence type="ECO:0000313" key="16">
    <source>
        <dbReference type="EMBL" id="CAI9094378.1"/>
    </source>
</evidence>
<sequence>MSDVVEENILFDHDSDGGDDDDVDDLDLGYNGLTNIEAENPPGQWDDTVEFRVLGGREIQTRVEAHISKISSLISVSKEAALVLLCKYRWDVGRILDEWFSDENKIRQACGLVKFTEDDSSRAGGNRKGEFFCGICLETYHHDAVNSFAVRTACGHLYCENCWRTYVSTAINGGAGSLYLRCPQPNCGASVSDMITSSASDEDRAKYENYILSSYVGSFKYIKRCPAPEGCEFAVECLFRGFGNYNPCYLNVTCKCSYQFCWNCLEEAHSPVDCETVAKWRLESVSESHNVEWILANTKSCPKCKRRIEKYGGCDEICCAEPCGFFFCWMCLSPMSEHDNVVCGLYKEGKKGEFNEEEEIRQKAKNSLEKFLHYYDRWVINQNSRMKALADMKQLRINSEKFRNIHHLPVCRVQFIMDACAQVAECRRVLKWLYAFGYFLQVEEKIGPAKKAFFDYVCAEAESTFERLRASVEEELPKHIRERAHPAKLMSFGTKVANLTRINRTYFQNLGKGVATCASKENQP</sequence>
<gene>
    <name evidence="16" type="ORF">OLC1_LOCUS5557</name>
</gene>
<dbReference type="Gene3D" id="3.30.40.10">
    <property type="entry name" value="Zinc/RING finger domain, C3HC4 (zinc finger)"/>
    <property type="match status" value="1"/>
</dbReference>
<keyword evidence="8" id="KW-0479">Metal-binding</keyword>
<comment type="catalytic activity">
    <reaction evidence="1">
        <text>[E2 ubiquitin-conjugating enzyme]-S-ubiquitinyl-L-cysteine + [acceptor protein]-L-lysine = [E2 ubiquitin-conjugating enzyme]-L-cysteine + [acceptor protein]-N(6)-ubiquitinyl-L-lysine.</text>
        <dbReference type="EC" id="2.3.2.31"/>
    </reaction>
</comment>
<comment type="pathway">
    <text evidence="4">Protein modification; protein ubiquitination.</text>
</comment>
<feature type="domain" description="RING-type" evidence="14">
    <location>
        <begin position="133"/>
        <end position="183"/>
    </location>
</feature>
<dbReference type="FunFam" id="3.30.40.10:FF:000019">
    <property type="entry name" value="RBR-type E3 ubiquitin transferase"/>
    <property type="match status" value="1"/>
</dbReference>
<evidence type="ECO:0000259" key="15">
    <source>
        <dbReference type="PROSITE" id="PS51873"/>
    </source>
</evidence>